<keyword evidence="6" id="KW-1185">Reference proteome</keyword>
<dbReference type="InterPro" id="IPR016035">
    <property type="entry name" value="Acyl_Trfase/lysoPLipase"/>
</dbReference>
<dbReference type="InterPro" id="IPR001227">
    <property type="entry name" value="Ac_transferase_dom_sf"/>
</dbReference>
<dbReference type="SUPFAM" id="SSF52151">
    <property type="entry name" value="FabD/lysophospholipase-like"/>
    <property type="match status" value="1"/>
</dbReference>
<reference evidence="5" key="2">
    <citation type="submission" date="2020-09" db="EMBL/GenBank/DDBJ databases">
        <authorList>
            <person name="Sun Q."/>
            <person name="Ohkuma M."/>
        </authorList>
    </citation>
    <scope>NUCLEOTIDE SEQUENCE</scope>
    <source>
        <strain evidence="5">JCM 3090</strain>
    </source>
</reference>
<dbReference type="Pfam" id="PF00698">
    <property type="entry name" value="Acyl_transf_1"/>
    <property type="match status" value="1"/>
</dbReference>
<protein>
    <recommendedName>
        <fullName evidence="4">Malonyl-CoA:ACP transacylase (MAT) domain-containing protein</fullName>
    </recommendedName>
</protein>
<keyword evidence="2" id="KW-0597">Phosphoprotein</keyword>
<evidence type="ECO:0000313" key="5">
    <source>
        <dbReference type="EMBL" id="GGJ96680.1"/>
    </source>
</evidence>
<dbReference type="GO" id="GO:0004312">
    <property type="term" value="F:fatty acid synthase activity"/>
    <property type="evidence" value="ECO:0007669"/>
    <property type="project" value="TreeGrafter"/>
</dbReference>
<dbReference type="EMBL" id="BMQB01000005">
    <property type="protein sequence ID" value="GGJ96680.1"/>
    <property type="molecule type" value="Genomic_DNA"/>
</dbReference>
<evidence type="ECO:0000313" key="6">
    <source>
        <dbReference type="Proteomes" id="UP000649739"/>
    </source>
</evidence>
<feature type="compositionally biased region" description="Pro residues" evidence="3">
    <location>
        <begin position="341"/>
        <end position="354"/>
    </location>
</feature>
<dbReference type="InterPro" id="IPR016036">
    <property type="entry name" value="Malonyl_transacylase_ACP-bd"/>
</dbReference>
<proteinExistence type="predicted"/>
<evidence type="ECO:0000256" key="3">
    <source>
        <dbReference type="SAM" id="MobiDB-lite"/>
    </source>
</evidence>
<dbReference type="SUPFAM" id="SSF55048">
    <property type="entry name" value="Probable ACP-binding domain of malonyl-CoA ACP transacylase"/>
    <property type="match status" value="1"/>
</dbReference>
<dbReference type="RefSeq" id="WP_268244840.1">
    <property type="nucleotide sequence ID" value="NZ_BMQB01000005.1"/>
</dbReference>
<name>A0A8J3B8C2_9ACTN</name>
<dbReference type="GO" id="GO:0005737">
    <property type="term" value="C:cytoplasm"/>
    <property type="evidence" value="ECO:0007669"/>
    <property type="project" value="TreeGrafter"/>
</dbReference>
<feature type="domain" description="Malonyl-CoA:ACP transacylase (MAT)" evidence="4">
    <location>
        <begin position="14"/>
        <end position="301"/>
    </location>
</feature>
<dbReference type="GO" id="GO:0005886">
    <property type="term" value="C:plasma membrane"/>
    <property type="evidence" value="ECO:0007669"/>
    <property type="project" value="TreeGrafter"/>
</dbReference>
<evidence type="ECO:0000256" key="1">
    <source>
        <dbReference type="ARBA" id="ARBA00022450"/>
    </source>
</evidence>
<dbReference type="GO" id="GO:0006633">
    <property type="term" value="P:fatty acid biosynthetic process"/>
    <property type="evidence" value="ECO:0007669"/>
    <property type="project" value="TreeGrafter"/>
</dbReference>
<accession>A0A8J3B8C2</accession>
<dbReference type="Proteomes" id="UP000649739">
    <property type="component" value="Unassembled WGS sequence"/>
</dbReference>
<dbReference type="PANTHER" id="PTHR43775">
    <property type="entry name" value="FATTY ACID SYNTHASE"/>
    <property type="match status" value="1"/>
</dbReference>
<keyword evidence="1" id="KW-0596">Phosphopantetheine</keyword>
<feature type="compositionally biased region" description="Low complexity" evidence="3">
    <location>
        <begin position="328"/>
        <end position="340"/>
    </location>
</feature>
<dbReference type="InterPro" id="IPR014043">
    <property type="entry name" value="Acyl_transferase_dom"/>
</dbReference>
<dbReference type="GO" id="GO:0071770">
    <property type="term" value="P:DIM/DIP cell wall layer assembly"/>
    <property type="evidence" value="ECO:0007669"/>
    <property type="project" value="TreeGrafter"/>
</dbReference>
<dbReference type="SMART" id="SM00827">
    <property type="entry name" value="PKS_AT"/>
    <property type="match status" value="1"/>
</dbReference>
<comment type="caution">
    <text evidence="5">The sequence shown here is derived from an EMBL/GenBank/DDBJ whole genome shotgun (WGS) entry which is preliminary data.</text>
</comment>
<sequence length="361" mass="37165">MSEPTIDPDRVALLLPGQGAQYPRMAAGLYGHDPAFSRAMDEAFDHLGDAAAGLRAEWLAARPSPAYDDVTVAQPLLYAVDHALGRAVLARGARPAALLGHSVGELAAATLAGVLDLADGMRVMRARMRQFADTPPGGMLAVAAAVAEVADLLGADVHLAAVNAARQLLLAGTDPALDRVAAACAARGLTHRRARARQAFHSPLVAAAVTASLPDWERVRLRPPALPVYSGYTGAPLTAAEATDPGFWARQAERTVRFDAALRTVLAAYDGVFVEAGPGGSLSALARRAGRPALPLLPDGPRGDAADRATFATTLARLRPPTPPTPARPGAAVRTPARPVAEPPPGPAAPPARPAAPAAGR</sequence>
<dbReference type="PANTHER" id="PTHR43775:SF37">
    <property type="entry name" value="SI:DKEY-61P9.11"/>
    <property type="match status" value="1"/>
</dbReference>
<reference evidence="5" key="1">
    <citation type="journal article" date="2014" name="Int. J. Syst. Evol. Microbiol.">
        <title>Complete genome sequence of Corynebacterium casei LMG S-19264T (=DSM 44701T), isolated from a smear-ripened cheese.</title>
        <authorList>
            <consortium name="US DOE Joint Genome Institute (JGI-PGF)"/>
            <person name="Walter F."/>
            <person name="Albersmeier A."/>
            <person name="Kalinowski J."/>
            <person name="Ruckert C."/>
        </authorList>
    </citation>
    <scope>NUCLEOTIDE SEQUENCE</scope>
    <source>
        <strain evidence="5">JCM 3090</strain>
    </source>
</reference>
<evidence type="ECO:0000259" key="4">
    <source>
        <dbReference type="SMART" id="SM00827"/>
    </source>
</evidence>
<dbReference type="Gene3D" id="3.40.366.10">
    <property type="entry name" value="Malonyl-Coenzyme A Acyl Carrier Protein, domain 2"/>
    <property type="match status" value="1"/>
</dbReference>
<dbReference type="Gene3D" id="3.30.70.3290">
    <property type="match status" value="1"/>
</dbReference>
<dbReference type="InterPro" id="IPR050091">
    <property type="entry name" value="PKS_NRPS_Biosynth_Enz"/>
</dbReference>
<gene>
    <name evidence="5" type="ORF">GCM10010123_28350</name>
</gene>
<dbReference type="AlphaFoldDB" id="A0A8J3B8C2"/>
<feature type="region of interest" description="Disordered" evidence="3">
    <location>
        <begin position="314"/>
        <end position="361"/>
    </location>
</feature>
<organism evidence="5 6">
    <name type="scientific">Pilimelia anulata</name>
    <dbReference type="NCBI Taxonomy" id="53371"/>
    <lineage>
        <taxon>Bacteria</taxon>
        <taxon>Bacillati</taxon>
        <taxon>Actinomycetota</taxon>
        <taxon>Actinomycetes</taxon>
        <taxon>Micromonosporales</taxon>
        <taxon>Micromonosporaceae</taxon>
        <taxon>Pilimelia</taxon>
    </lineage>
</organism>
<evidence type="ECO:0000256" key="2">
    <source>
        <dbReference type="ARBA" id="ARBA00022553"/>
    </source>
</evidence>